<dbReference type="SMART" id="SM00836">
    <property type="entry name" value="DALR_1"/>
    <property type="match status" value="1"/>
</dbReference>
<name>A0A9N9RW54_9DIPT</name>
<proteinExistence type="predicted"/>
<dbReference type="Gene3D" id="1.10.730.10">
    <property type="entry name" value="Isoleucyl-tRNA Synthetase, Domain 1"/>
    <property type="match status" value="1"/>
</dbReference>
<dbReference type="GO" id="GO:0106217">
    <property type="term" value="P:tRNA C3-cytosine methylation"/>
    <property type="evidence" value="ECO:0007669"/>
    <property type="project" value="TreeGrafter"/>
</dbReference>
<dbReference type="Proteomes" id="UP001153620">
    <property type="component" value="Chromosome 2"/>
</dbReference>
<dbReference type="InterPro" id="IPR009080">
    <property type="entry name" value="tRNAsynth_Ia_anticodon-bd"/>
</dbReference>
<keyword evidence="4" id="KW-1185">Reference proteome</keyword>
<evidence type="ECO:0000259" key="2">
    <source>
        <dbReference type="SMART" id="SM00836"/>
    </source>
</evidence>
<feature type="coiled-coil region" evidence="1">
    <location>
        <begin position="63"/>
        <end position="97"/>
    </location>
</feature>
<dbReference type="OrthoDB" id="9990834at2759"/>
<dbReference type="Pfam" id="PF05746">
    <property type="entry name" value="DALR_1"/>
    <property type="match status" value="1"/>
</dbReference>
<evidence type="ECO:0000313" key="3">
    <source>
        <dbReference type="EMBL" id="CAG9804499.1"/>
    </source>
</evidence>
<reference evidence="3" key="1">
    <citation type="submission" date="2022-01" db="EMBL/GenBank/DDBJ databases">
        <authorList>
            <person name="King R."/>
        </authorList>
    </citation>
    <scope>NUCLEOTIDE SEQUENCE</scope>
</reference>
<dbReference type="GO" id="GO:0006420">
    <property type="term" value="P:arginyl-tRNA aminoacylation"/>
    <property type="evidence" value="ECO:0007669"/>
    <property type="project" value="InterPro"/>
</dbReference>
<dbReference type="PANTHER" id="PTHR16043">
    <property type="entry name" value="DALRD3 PROTEIN"/>
    <property type="match status" value="1"/>
</dbReference>
<protein>
    <recommendedName>
        <fullName evidence="2">DALR anticodon binding domain-containing protein</fullName>
    </recommendedName>
</protein>
<sequence length="418" mass="48469">MSELHTFKEQLGKYLLRTENPAENLIKFEVNDGPDFCFTINLDLWANYFKFEESRSFNNNILIYATDNENNDEKQAMDALKNESEKFALKIDNLEVKNMKCFIKLMRNSTFKTMFKSIPSEDFGRAQKCGETVSINILETENSSITNFRLQTINLVLKNLISYSQYTLTDDSTADHKVLLTTRSNFKRDNECTNSDITIVCSVVRDMDRNNKKISHQSADDYMKKRIDDMHLMALHKYGVRIKSDDNFLKLKEHLGTAAGKLDMIEVKHSNPLTLTFDVKQAFILYNSARIETLLKSFNEKVASGYYQPLPELDDIDMNLLTDNEEWILLKQLMLYPDVIKNSLGDLKNGKIGLHLLYKYLQHLAKAFSNYYSKKKVLTENRPQLIPILHAKIHLLKAVQTIFNKTLSIFEIEPVSFM</sequence>
<evidence type="ECO:0000256" key="1">
    <source>
        <dbReference type="SAM" id="Coils"/>
    </source>
</evidence>
<dbReference type="SUPFAM" id="SSF47323">
    <property type="entry name" value="Anticodon-binding domain of a subclass of class I aminoacyl-tRNA synthetases"/>
    <property type="match status" value="1"/>
</dbReference>
<dbReference type="InterPro" id="IPR037380">
    <property type="entry name" value="DALRD3"/>
</dbReference>
<dbReference type="GO" id="GO:0005524">
    <property type="term" value="F:ATP binding"/>
    <property type="evidence" value="ECO:0007669"/>
    <property type="project" value="InterPro"/>
</dbReference>
<feature type="domain" description="DALR anticodon binding" evidence="2">
    <location>
        <begin position="284"/>
        <end position="418"/>
    </location>
</feature>
<organism evidence="3 4">
    <name type="scientific">Chironomus riparius</name>
    <dbReference type="NCBI Taxonomy" id="315576"/>
    <lineage>
        <taxon>Eukaryota</taxon>
        <taxon>Metazoa</taxon>
        <taxon>Ecdysozoa</taxon>
        <taxon>Arthropoda</taxon>
        <taxon>Hexapoda</taxon>
        <taxon>Insecta</taxon>
        <taxon>Pterygota</taxon>
        <taxon>Neoptera</taxon>
        <taxon>Endopterygota</taxon>
        <taxon>Diptera</taxon>
        <taxon>Nematocera</taxon>
        <taxon>Chironomoidea</taxon>
        <taxon>Chironomidae</taxon>
        <taxon>Chironominae</taxon>
        <taxon>Chironomus</taxon>
    </lineage>
</organism>
<dbReference type="GO" id="GO:0004814">
    <property type="term" value="F:arginine-tRNA ligase activity"/>
    <property type="evidence" value="ECO:0007669"/>
    <property type="project" value="InterPro"/>
</dbReference>
<dbReference type="AlphaFoldDB" id="A0A9N9RW54"/>
<keyword evidence="1" id="KW-0175">Coiled coil</keyword>
<gene>
    <name evidence="3" type="ORF">CHIRRI_LOCUS7382</name>
</gene>
<reference evidence="3" key="2">
    <citation type="submission" date="2022-10" db="EMBL/GenBank/DDBJ databases">
        <authorList>
            <consortium name="ENA_rothamsted_submissions"/>
            <consortium name="culmorum"/>
            <person name="King R."/>
        </authorList>
    </citation>
    <scope>NUCLEOTIDE SEQUENCE</scope>
</reference>
<dbReference type="GO" id="GO:0000049">
    <property type="term" value="F:tRNA binding"/>
    <property type="evidence" value="ECO:0007669"/>
    <property type="project" value="TreeGrafter"/>
</dbReference>
<evidence type="ECO:0000313" key="4">
    <source>
        <dbReference type="Proteomes" id="UP001153620"/>
    </source>
</evidence>
<dbReference type="EMBL" id="OU895878">
    <property type="protein sequence ID" value="CAG9804499.1"/>
    <property type="molecule type" value="Genomic_DNA"/>
</dbReference>
<dbReference type="InterPro" id="IPR008909">
    <property type="entry name" value="DALR_anticod-bd"/>
</dbReference>
<accession>A0A9N9RW54</accession>
<dbReference type="PANTHER" id="PTHR16043:SF1">
    <property type="entry name" value="DALR ANTICODON-BINDING DOMAIN-CONTAINING PROTEIN 3"/>
    <property type="match status" value="1"/>
</dbReference>